<dbReference type="GO" id="GO:0000149">
    <property type="term" value="F:SNARE binding"/>
    <property type="evidence" value="ECO:0007669"/>
    <property type="project" value="TreeGrafter"/>
</dbReference>
<dbReference type="PANTHER" id="PTHR21292">
    <property type="entry name" value="EXOCYST COMPLEX COMPONENT SEC6-RELATED"/>
    <property type="match status" value="1"/>
</dbReference>
<proteinExistence type="predicted"/>
<dbReference type="GO" id="GO:0006887">
    <property type="term" value="P:exocytosis"/>
    <property type="evidence" value="ECO:0007669"/>
    <property type="project" value="InterPro"/>
</dbReference>
<dbReference type="PANTHER" id="PTHR21292:SF4">
    <property type="entry name" value="TUMOR NECROSIS FACTOR ALPHA-INDUCED PROTEIN 2"/>
    <property type="match status" value="1"/>
</dbReference>
<dbReference type="Ensembl" id="ENSCVAT00000022374.1">
    <property type="protein sequence ID" value="ENSCVAP00000014530.1"/>
    <property type="gene ID" value="ENSCVAG00000017195.1"/>
</dbReference>
<accession>A0A3Q2FZZ8</accession>
<dbReference type="GO" id="GO:0000145">
    <property type="term" value="C:exocyst"/>
    <property type="evidence" value="ECO:0007669"/>
    <property type="project" value="InterPro"/>
</dbReference>
<dbReference type="OMA" id="SIDARWL"/>
<evidence type="ECO:0000313" key="1">
    <source>
        <dbReference type="Ensembl" id="ENSCVAP00000014530.1"/>
    </source>
</evidence>
<dbReference type="GO" id="GO:0051601">
    <property type="term" value="P:exocyst localization"/>
    <property type="evidence" value="ECO:0007669"/>
    <property type="project" value="TreeGrafter"/>
</dbReference>
<dbReference type="Pfam" id="PF06046">
    <property type="entry name" value="Sec6"/>
    <property type="match status" value="1"/>
</dbReference>
<dbReference type="STRING" id="28743.ENSCVAP00000014530"/>
<name>A0A3Q2FZZ8_CYPVA</name>
<evidence type="ECO:0008006" key="3">
    <source>
        <dbReference type="Google" id="ProtNLM"/>
    </source>
</evidence>
<organism evidence="1 2">
    <name type="scientific">Cyprinodon variegatus</name>
    <name type="common">Sheepshead minnow</name>
    <dbReference type="NCBI Taxonomy" id="28743"/>
    <lineage>
        <taxon>Eukaryota</taxon>
        <taxon>Metazoa</taxon>
        <taxon>Chordata</taxon>
        <taxon>Craniata</taxon>
        <taxon>Vertebrata</taxon>
        <taxon>Euteleostomi</taxon>
        <taxon>Actinopterygii</taxon>
        <taxon>Neopterygii</taxon>
        <taxon>Teleostei</taxon>
        <taxon>Neoteleostei</taxon>
        <taxon>Acanthomorphata</taxon>
        <taxon>Ovalentaria</taxon>
        <taxon>Atherinomorphae</taxon>
        <taxon>Cyprinodontiformes</taxon>
        <taxon>Cyprinodontidae</taxon>
        <taxon>Cyprinodon</taxon>
    </lineage>
</organism>
<dbReference type="Proteomes" id="UP000265020">
    <property type="component" value="Unassembled WGS sequence"/>
</dbReference>
<dbReference type="GeneTree" id="ENSGT01030000234613"/>
<evidence type="ECO:0000313" key="2">
    <source>
        <dbReference type="Proteomes" id="UP000265020"/>
    </source>
</evidence>
<protein>
    <recommendedName>
        <fullName evidence="3">Tumor necrosis factor, alpha-induced protein 2b</fullName>
    </recommendedName>
</protein>
<sequence>MLRISAENRKLDFLHLLSEQLDEVTRRLIFREEELFSQDAPSEEEEDQLQKDFESLSVQIWMAVHDTFSPSAPSGEVLRNAVDSIQQQEKQDQRWRERPKEKVPVWRPQRWLSSHHKLLQKMVEVRLSEAAESDSADTQQLSSDVKRQVCRMGKRLKEDLLMVARKVKDCYPVTMDILNVYGALYHQTFSARLAALTAAGLDIDDCSYVLFWVNHYYPEEILKHPDLEGQIKTPCLGSLLLQDNLRALEEQYLLHKEEKIQLWLNTLLKKEEESWLGDKHPELIDSYYFSPLAIDIIQVRAGAQRTAGKHPLDARWLYRRPLTPAGSMDARWFYRRLLALWTPTPAGSIDARWLYRRPLVLWTPAGSIDARWLYRRPLVL</sequence>
<keyword evidence="2" id="KW-1185">Reference proteome</keyword>
<reference evidence="1" key="2">
    <citation type="submission" date="2025-09" db="UniProtKB">
        <authorList>
            <consortium name="Ensembl"/>
        </authorList>
    </citation>
    <scope>IDENTIFICATION</scope>
</reference>
<dbReference type="AlphaFoldDB" id="A0A3Q2FZZ8"/>
<dbReference type="InterPro" id="IPR010326">
    <property type="entry name" value="EXOC3/Sec6"/>
</dbReference>
<reference evidence="1" key="1">
    <citation type="submission" date="2025-08" db="UniProtKB">
        <authorList>
            <consortium name="Ensembl"/>
        </authorList>
    </citation>
    <scope>IDENTIFICATION</scope>
</reference>